<dbReference type="RefSeq" id="XP_033538726.1">
    <property type="nucleotide sequence ID" value="XM_033680909.1"/>
</dbReference>
<feature type="compositionally biased region" description="Polar residues" evidence="1">
    <location>
        <begin position="507"/>
        <end position="516"/>
    </location>
</feature>
<dbReference type="PANTHER" id="PTHR37540">
    <property type="entry name" value="TRANSCRIPTION FACTOR (ACR-2), PUTATIVE-RELATED-RELATED"/>
    <property type="match status" value="1"/>
</dbReference>
<evidence type="ECO:0000313" key="4">
    <source>
        <dbReference type="RefSeq" id="XP_033538726.1"/>
    </source>
</evidence>
<keyword evidence="3" id="KW-1185">Reference proteome</keyword>
<dbReference type="PANTHER" id="PTHR37540:SF5">
    <property type="entry name" value="TRANSCRIPTION FACTOR DOMAIN-CONTAINING PROTEIN"/>
    <property type="match status" value="1"/>
</dbReference>
<reference evidence="4" key="3">
    <citation type="submission" date="2025-04" db="UniProtKB">
        <authorList>
            <consortium name="RefSeq"/>
        </authorList>
    </citation>
    <scope>IDENTIFICATION</scope>
    <source>
        <strain evidence="4">CBS 781.70</strain>
    </source>
</reference>
<proteinExistence type="predicted"/>
<protein>
    <submittedName>
        <fullName evidence="2 4">Uncharacterized protein</fullName>
    </submittedName>
</protein>
<evidence type="ECO:0000313" key="2">
    <source>
        <dbReference type="EMBL" id="KAF1817095.1"/>
    </source>
</evidence>
<name>A0A6G1GG66_9PEZI</name>
<dbReference type="GeneID" id="54421479"/>
<reference evidence="2 4" key="1">
    <citation type="submission" date="2020-01" db="EMBL/GenBank/DDBJ databases">
        <authorList>
            <consortium name="DOE Joint Genome Institute"/>
            <person name="Haridas S."/>
            <person name="Albert R."/>
            <person name="Binder M."/>
            <person name="Bloem J."/>
            <person name="Labutti K."/>
            <person name="Salamov A."/>
            <person name="Andreopoulos B."/>
            <person name="Baker S.E."/>
            <person name="Barry K."/>
            <person name="Bills G."/>
            <person name="Bluhm B.H."/>
            <person name="Cannon C."/>
            <person name="Castanera R."/>
            <person name="Culley D.E."/>
            <person name="Daum C."/>
            <person name="Ezra D."/>
            <person name="Gonzalez J.B."/>
            <person name="Henrissat B."/>
            <person name="Kuo A."/>
            <person name="Liang C."/>
            <person name="Lipzen A."/>
            <person name="Lutzoni F."/>
            <person name="Magnuson J."/>
            <person name="Mondo S."/>
            <person name="Nolan M."/>
            <person name="Ohm R."/>
            <person name="Pangilinan J."/>
            <person name="Park H.-J."/>
            <person name="Ramirez L."/>
            <person name="Alfaro M."/>
            <person name="Sun H."/>
            <person name="Tritt A."/>
            <person name="Yoshinaga Y."/>
            <person name="Zwiers L.-H."/>
            <person name="Turgeon B.G."/>
            <person name="Goodwin S.B."/>
            <person name="Spatafora J.W."/>
            <person name="Crous P.W."/>
            <person name="Grigoriev I.V."/>
        </authorList>
    </citation>
    <scope>NUCLEOTIDE SEQUENCE</scope>
    <source>
        <strain evidence="2 4">CBS 781.70</strain>
    </source>
</reference>
<sequence>MTTPAKPTKNFRFVTGNDPDFFKDKKIVSANRSFVMFQQAKKPCDGIDPLKPQPQRVEKASKRCDASRPQPRTASIPAGAVTETPCPPGMSSDDALGLFRGDRRARKRLVDRPQPNQRVLNQILSLKAEDLPFATPNATDMCSFYALLQTEAAQGVLASRGKLTDGQLLFEAAYEGFMSTFPLRVVGSPHDTFEVLPKFKGDFKSSMEELKCHCSATFSCPNLGRTWIPKATSSKLSFLSTLCISAAHLDAMRGERSIWAPLMGQMIPLLRIMTADRTLNTSDQAIISVLQVLLGTMIACQEVSSNIHWQGLAQLVTLRGGLLQLDPVIAMMISIHSVESSILSESPIVPEYLEFLRQRRERSQPGQPIRYSPLYSNQVELMELRHDPYCSHNTYELLCDIYSLTNLISIMRSPIAELKNFQSLDDMEAERQSICARIACLPSAFSGDSKDLSRRARIVRYRFESCRIAALIYSNAILNGCSFSYAASQITPAFASSVKKDPAPRQNGRNTRSDSLPSIYRNRPVTITSYLKQLLARSDTSGLWGPLSGVLLFVALIGGTAARENLPVPTSATDLGTDSYNVKDRSWMAAVAVRCGVQLGFEYQGTMEKTLVALADVTRMSERCDSAVVEGWRASQEPEILEKSLHDGNGSLGNTSAPQTRFTEATTNEIHIERVSEGWPSTTGQADPSSIDWGFLNGI</sequence>
<dbReference type="AlphaFoldDB" id="A0A6G1GG66"/>
<feature type="region of interest" description="Disordered" evidence="1">
    <location>
        <begin position="498"/>
        <end position="518"/>
    </location>
</feature>
<dbReference type="OrthoDB" id="415825at2759"/>
<evidence type="ECO:0000313" key="3">
    <source>
        <dbReference type="Proteomes" id="UP000504638"/>
    </source>
</evidence>
<dbReference type="InterPro" id="IPR021858">
    <property type="entry name" value="Fun_TF"/>
</dbReference>
<dbReference type="Pfam" id="PF11951">
    <property type="entry name" value="Fungal_trans_2"/>
    <property type="match status" value="1"/>
</dbReference>
<dbReference type="Proteomes" id="UP000504638">
    <property type="component" value="Unplaced"/>
</dbReference>
<organism evidence="2">
    <name type="scientific">Eremomyces bilateralis CBS 781.70</name>
    <dbReference type="NCBI Taxonomy" id="1392243"/>
    <lineage>
        <taxon>Eukaryota</taxon>
        <taxon>Fungi</taxon>
        <taxon>Dikarya</taxon>
        <taxon>Ascomycota</taxon>
        <taxon>Pezizomycotina</taxon>
        <taxon>Dothideomycetes</taxon>
        <taxon>Dothideomycetes incertae sedis</taxon>
        <taxon>Eremomycetales</taxon>
        <taxon>Eremomycetaceae</taxon>
        <taxon>Eremomyces</taxon>
    </lineage>
</organism>
<dbReference type="EMBL" id="ML975149">
    <property type="protein sequence ID" value="KAF1817095.1"/>
    <property type="molecule type" value="Genomic_DNA"/>
</dbReference>
<feature type="region of interest" description="Disordered" evidence="1">
    <location>
        <begin position="43"/>
        <end position="92"/>
    </location>
</feature>
<feature type="compositionally biased region" description="Basic and acidic residues" evidence="1">
    <location>
        <begin position="56"/>
        <end position="66"/>
    </location>
</feature>
<evidence type="ECO:0000256" key="1">
    <source>
        <dbReference type="SAM" id="MobiDB-lite"/>
    </source>
</evidence>
<accession>A0A6G1GG66</accession>
<gene>
    <name evidence="2 4" type="ORF">P152DRAFT_469583</name>
</gene>
<reference evidence="4" key="2">
    <citation type="submission" date="2020-04" db="EMBL/GenBank/DDBJ databases">
        <authorList>
            <consortium name="NCBI Genome Project"/>
        </authorList>
    </citation>
    <scope>NUCLEOTIDE SEQUENCE</scope>
    <source>
        <strain evidence="4">CBS 781.70</strain>
    </source>
</reference>